<proteinExistence type="predicted"/>
<evidence type="ECO:0000256" key="1">
    <source>
        <dbReference type="SAM" id="Phobius"/>
    </source>
</evidence>
<reference evidence="2" key="2">
    <citation type="submission" date="2020-05" db="UniProtKB">
        <authorList>
            <consortium name="EnsemblMetazoa"/>
        </authorList>
    </citation>
    <scope>IDENTIFICATION</scope>
    <source>
        <strain evidence="2">IAEA</strain>
    </source>
</reference>
<evidence type="ECO:0000313" key="3">
    <source>
        <dbReference type="Proteomes" id="UP000092445"/>
    </source>
</evidence>
<evidence type="ECO:0000313" key="2">
    <source>
        <dbReference type="EnsemblMetazoa" id="GPAI042284-PA"/>
    </source>
</evidence>
<sequence>MCNRKETEIEVKICTSKSIKNEEQESASAAVVVAASAAVVVVTSALAFVSLTNNAMFVSIWECQVHKTAAAIAVPVAVDPFHCFHRHTLDYLFAILITVQVTSYELVSNSGGGDSDVFGLLDRVIKCCLLFSIEHLKNVHLFTNRTVRTSVLIAIGISALRVITLGALR</sequence>
<reference evidence="3" key="1">
    <citation type="submission" date="2014-03" db="EMBL/GenBank/DDBJ databases">
        <authorList>
            <person name="Aksoy S."/>
            <person name="Warren W."/>
            <person name="Wilson R.K."/>
        </authorList>
    </citation>
    <scope>NUCLEOTIDE SEQUENCE [LARGE SCALE GENOMIC DNA]</scope>
    <source>
        <strain evidence="3">IAEA</strain>
    </source>
</reference>
<feature type="transmembrane region" description="Helical" evidence="1">
    <location>
        <begin position="27"/>
        <end position="49"/>
    </location>
</feature>
<accession>A0A1B0ADJ5</accession>
<keyword evidence="1" id="KW-1133">Transmembrane helix</keyword>
<keyword evidence="1" id="KW-0812">Transmembrane</keyword>
<dbReference type="Proteomes" id="UP000092445">
    <property type="component" value="Unassembled WGS sequence"/>
</dbReference>
<dbReference type="EnsemblMetazoa" id="GPAI042284-RA">
    <property type="protein sequence ID" value="GPAI042284-PA"/>
    <property type="gene ID" value="GPAI042284"/>
</dbReference>
<protein>
    <submittedName>
        <fullName evidence="2">Uncharacterized protein</fullName>
    </submittedName>
</protein>
<keyword evidence="1" id="KW-0472">Membrane</keyword>
<dbReference type="AlphaFoldDB" id="A0A1B0ADJ5"/>
<organism evidence="2 3">
    <name type="scientific">Glossina pallidipes</name>
    <name type="common">Tsetse fly</name>
    <dbReference type="NCBI Taxonomy" id="7398"/>
    <lineage>
        <taxon>Eukaryota</taxon>
        <taxon>Metazoa</taxon>
        <taxon>Ecdysozoa</taxon>
        <taxon>Arthropoda</taxon>
        <taxon>Hexapoda</taxon>
        <taxon>Insecta</taxon>
        <taxon>Pterygota</taxon>
        <taxon>Neoptera</taxon>
        <taxon>Endopterygota</taxon>
        <taxon>Diptera</taxon>
        <taxon>Brachycera</taxon>
        <taxon>Muscomorpha</taxon>
        <taxon>Hippoboscoidea</taxon>
        <taxon>Glossinidae</taxon>
        <taxon>Glossina</taxon>
    </lineage>
</organism>
<keyword evidence="3" id="KW-1185">Reference proteome</keyword>
<name>A0A1B0ADJ5_GLOPL</name>
<feature type="transmembrane region" description="Helical" evidence="1">
    <location>
        <begin position="147"/>
        <end position="168"/>
    </location>
</feature>
<dbReference type="VEuPathDB" id="VectorBase:GPAI042284"/>